<keyword evidence="3" id="KW-0808">Transferase</keyword>
<dbReference type="PANTHER" id="PTHR43191">
    <property type="entry name" value="RRNA METHYLTRANSFERASE 3"/>
    <property type="match status" value="1"/>
</dbReference>
<dbReference type="InterPro" id="IPR029028">
    <property type="entry name" value="Alpha/beta_knot_MTases"/>
</dbReference>
<accession>A0ABN7AY71</accession>
<reference evidence="5 6" key="1">
    <citation type="submission" date="2023-09" db="EMBL/GenBank/DDBJ databases">
        <title>Nesidiocoris tenuis whole genome shotgun sequence.</title>
        <authorList>
            <person name="Shibata T."/>
            <person name="Shimoda M."/>
            <person name="Kobayashi T."/>
            <person name="Uehara T."/>
        </authorList>
    </citation>
    <scope>NUCLEOTIDE SEQUENCE [LARGE SCALE GENOMIC DNA]</scope>
    <source>
        <strain evidence="5 6">Japan</strain>
    </source>
</reference>
<evidence type="ECO:0000256" key="3">
    <source>
        <dbReference type="ARBA" id="ARBA00022679"/>
    </source>
</evidence>
<dbReference type="SUPFAM" id="SSF55315">
    <property type="entry name" value="L30e-like"/>
    <property type="match status" value="1"/>
</dbReference>
<dbReference type="GO" id="GO:0008168">
    <property type="term" value="F:methyltransferase activity"/>
    <property type="evidence" value="ECO:0007669"/>
    <property type="project" value="UniProtKB-KW"/>
</dbReference>
<dbReference type="SMART" id="SM00967">
    <property type="entry name" value="SpoU_sub_bind"/>
    <property type="match status" value="1"/>
</dbReference>
<dbReference type="Pfam" id="PF00588">
    <property type="entry name" value="SpoU_methylase"/>
    <property type="match status" value="1"/>
</dbReference>
<comment type="similarity">
    <text evidence="1">Belongs to the class IV-like SAM-binding methyltransferase superfamily. RNA methyltransferase TrmH family.</text>
</comment>
<dbReference type="InterPro" id="IPR001537">
    <property type="entry name" value="SpoU_MeTrfase"/>
</dbReference>
<dbReference type="InterPro" id="IPR029026">
    <property type="entry name" value="tRNA_m1G_MTases_N"/>
</dbReference>
<dbReference type="Gene3D" id="3.40.1280.10">
    <property type="match status" value="1"/>
</dbReference>
<dbReference type="CDD" id="cd18106">
    <property type="entry name" value="SpoU-like_RNMTL1"/>
    <property type="match status" value="1"/>
</dbReference>
<organism evidence="5 6">
    <name type="scientific">Nesidiocoris tenuis</name>
    <dbReference type="NCBI Taxonomy" id="355587"/>
    <lineage>
        <taxon>Eukaryota</taxon>
        <taxon>Metazoa</taxon>
        <taxon>Ecdysozoa</taxon>
        <taxon>Arthropoda</taxon>
        <taxon>Hexapoda</taxon>
        <taxon>Insecta</taxon>
        <taxon>Pterygota</taxon>
        <taxon>Neoptera</taxon>
        <taxon>Paraneoptera</taxon>
        <taxon>Hemiptera</taxon>
        <taxon>Heteroptera</taxon>
        <taxon>Panheteroptera</taxon>
        <taxon>Cimicomorpha</taxon>
        <taxon>Miridae</taxon>
        <taxon>Dicyphina</taxon>
        <taxon>Nesidiocoris</taxon>
    </lineage>
</organism>
<gene>
    <name evidence="5" type="ORF">NTJ_09945</name>
</gene>
<evidence type="ECO:0000256" key="1">
    <source>
        <dbReference type="ARBA" id="ARBA00007228"/>
    </source>
</evidence>
<evidence type="ECO:0000259" key="4">
    <source>
        <dbReference type="SMART" id="SM00967"/>
    </source>
</evidence>
<evidence type="ECO:0000256" key="2">
    <source>
        <dbReference type="ARBA" id="ARBA00022603"/>
    </source>
</evidence>
<dbReference type="InterPro" id="IPR029064">
    <property type="entry name" value="Ribosomal_eL30-like_sf"/>
</dbReference>
<keyword evidence="2 5" id="KW-0489">Methyltransferase</keyword>
<dbReference type="InterPro" id="IPR051259">
    <property type="entry name" value="rRNA_Methyltransferase"/>
</dbReference>
<dbReference type="EMBL" id="AP028916">
    <property type="protein sequence ID" value="BES97130.1"/>
    <property type="molecule type" value="Genomic_DNA"/>
</dbReference>
<evidence type="ECO:0000313" key="6">
    <source>
        <dbReference type="Proteomes" id="UP001307889"/>
    </source>
</evidence>
<sequence length="342" mass="38093">MLGKKLMQCTARLRCAMVSAKQTRNLAEIVNLSASEVSRPPDIRGEPAGRHPAQHPFVKLDFNSPVFTKALLKVKGRKPREKHGLILLEGWRLVQEALDCGCKMDSIFFSRVQDLNKLRLPEDASEMMRLYKVPYNDMKAWSSVTTPPGIIAICQIPSPVPETRESLPLTVICDQIREPGNLGSIIRNSAGAGVRRVILTPGCTDLWDGKTLRGAAGAHFKVRVRPNVSWSEIGELVNREESRLMLASPAASDDGHRPFMRDVPTLQYWEPDYTERHNFIVIGGETEGISDEAFELAVQTEGCQVTIPLANNVESLNSVAAASIIMFEIKKQMMMVRRTDDD</sequence>
<keyword evidence="6" id="KW-1185">Reference proteome</keyword>
<dbReference type="Proteomes" id="UP001307889">
    <property type="component" value="Chromosome 8"/>
</dbReference>
<dbReference type="Pfam" id="PF22435">
    <property type="entry name" value="MRM3-like_sub_bind"/>
    <property type="match status" value="1"/>
</dbReference>
<dbReference type="SUPFAM" id="SSF75217">
    <property type="entry name" value="alpha/beta knot"/>
    <property type="match status" value="1"/>
</dbReference>
<proteinExistence type="inferred from homology"/>
<dbReference type="Gene3D" id="3.30.1330.30">
    <property type="match status" value="1"/>
</dbReference>
<dbReference type="InterPro" id="IPR013123">
    <property type="entry name" value="SpoU_subst-bd"/>
</dbReference>
<dbReference type="PANTHER" id="PTHR43191:SF2">
    <property type="entry name" value="RRNA METHYLTRANSFERASE 3, MITOCHONDRIAL"/>
    <property type="match status" value="1"/>
</dbReference>
<dbReference type="InterPro" id="IPR053888">
    <property type="entry name" value="MRM3-like_sub_bind"/>
</dbReference>
<dbReference type="GO" id="GO:0032259">
    <property type="term" value="P:methylation"/>
    <property type="evidence" value="ECO:0007669"/>
    <property type="project" value="UniProtKB-KW"/>
</dbReference>
<evidence type="ECO:0000313" key="5">
    <source>
        <dbReference type="EMBL" id="BES97130.1"/>
    </source>
</evidence>
<name>A0ABN7AY71_9HEMI</name>
<feature type="domain" description="RNA 2-O ribose methyltransferase substrate binding" evidence="4">
    <location>
        <begin position="87"/>
        <end position="160"/>
    </location>
</feature>
<protein>
    <submittedName>
        <fullName evidence="5">SpoU rRNA Methylase family</fullName>
    </submittedName>
</protein>